<accession>A0A8T0RF06</accession>
<dbReference type="Proteomes" id="UP000823388">
    <property type="component" value="Chromosome 6K"/>
</dbReference>
<dbReference type="AlphaFoldDB" id="A0A8T0RF06"/>
<evidence type="ECO:0000256" key="1">
    <source>
        <dbReference type="SAM" id="MobiDB-lite"/>
    </source>
</evidence>
<reference evidence="2" key="1">
    <citation type="submission" date="2020-05" db="EMBL/GenBank/DDBJ databases">
        <title>WGS assembly of Panicum virgatum.</title>
        <authorList>
            <person name="Lovell J.T."/>
            <person name="Jenkins J."/>
            <person name="Shu S."/>
            <person name="Juenger T.E."/>
            <person name="Schmutz J."/>
        </authorList>
    </citation>
    <scope>NUCLEOTIDE SEQUENCE</scope>
    <source>
        <strain evidence="2">AP13</strain>
    </source>
</reference>
<comment type="caution">
    <text evidence="2">The sequence shown here is derived from an EMBL/GenBank/DDBJ whole genome shotgun (WGS) entry which is preliminary data.</text>
</comment>
<feature type="compositionally biased region" description="Polar residues" evidence="1">
    <location>
        <begin position="1"/>
        <end position="11"/>
    </location>
</feature>
<evidence type="ECO:0000313" key="2">
    <source>
        <dbReference type="EMBL" id="KAG2583413.1"/>
    </source>
</evidence>
<feature type="region of interest" description="Disordered" evidence="1">
    <location>
        <begin position="1"/>
        <end position="25"/>
    </location>
</feature>
<dbReference type="EMBL" id="CM029047">
    <property type="protein sequence ID" value="KAG2583413.1"/>
    <property type="molecule type" value="Genomic_DNA"/>
</dbReference>
<proteinExistence type="predicted"/>
<gene>
    <name evidence="2" type="ORF">PVAP13_6KG214606</name>
</gene>
<keyword evidence="3" id="KW-1185">Reference proteome</keyword>
<protein>
    <submittedName>
        <fullName evidence="2">Uncharacterized protein</fullName>
    </submittedName>
</protein>
<sequence length="46" mass="4871">MCHQATSSPTATMLHPPRLAGASTPPRCCCATSSLTTQGFIDARYM</sequence>
<name>A0A8T0RF06_PANVG</name>
<evidence type="ECO:0000313" key="3">
    <source>
        <dbReference type="Proteomes" id="UP000823388"/>
    </source>
</evidence>
<organism evidence="2 3">
    <name type="scientific">Panicum virgatum</name>
    <name type="common">Blackwell switchgrass</name>
    <dbReference type="NCBI Taxonomy" id="38727"/>
    <lineage>
        <taxon>Eukaryota</taxon>
        <taxon>Viridiplantae</taxon>
        <taxon>Streptophyta</taxon>
        <taxon>Embryophyta</taxon>
        <taxon>Tracheophyta</taxon>
        <taxon>Spermatophyta</taxon>
        <taxon>Magnoliopsida</taxon>
        <taxon>Liliopsida</taxon>
        <taxon>Poales</taxon>
        <taxon>Poaceae</taxon>
        <taxon>PACMAD clade</taxon>
        <taxon>Panicoideae</taxon>
        <taxon>Panicodae</taxon>
        <taxon>Paniceae</taxon>
        <taxon>Panicinae</taxon>
        <taxon>Panicum</taxon>
        <taxon>Panicum sect. Hiantes</taxon>
    </lineage>
</organism>